<dbReference type="EMBL" id="MU827484">
    <property type="protein sequence ID" value="KAJ7348737.1"/>
    <property type="molecule type" value="Genomic_DNA"/>
</dbReference>
<proteinExistence type="predicted"/>
<evidence type="ECO:0000313" key="3">
    <source>
        <dbReference type="Proteomes" id="UP001163046"/>
    </source>
</evidence>
<keyword evidence="3" id="KW-1185">Reference proteome</keyword>
<organism evidence="2 3">
    <name type="scientific">Desmophyllum pertusum</name>
    <dbReference type="NCBI Taxonomy" id="174260"/>
    <lineage>
        <taxon>Eukaryota</taxon>
        <taxon>Metazoa</taxon>
        <taxon>Cnidaria</taxon>
        <taxon>Anthozoa</taxon>
        <taxon>Hexacorallia</taxon>
        <taxon>Scleractinia</taxon>
        <taxon>Caryophylliina</taxon>
        <taxon>Caryophylliidae</taxon>
        <taxon>Desmophyllum</taxon>
    </lineage>
</organism>
<name>A0A9W9YH83_9CNID</name>
<evidence type="ECO:0000313" key="2">
    <source>
        <dbReference type="EMBL" id="KAJ7348737.1"/>
    </source>
</evidence>
<accession>A0A9W9YH83</accession>
<protein>
    <submittedName>
        <fullName evidence="2">Uncharacterized protein</fullName>
    </submittedName>
</protein>
<sequence length="90" mass="10037">MELCAAGEDEITDNQEKKNNAGPSQNIMKRENLHERAEQAEPNKHTNMITGATAIQTTAQIPAPQRQTAIRKAKKIKGRTNDILSARDER</sequence>
<evidence type="ECO:0000256" key="1">
    <source>
        <dbReference type="SAM" id="MobiDB-lite"/>
    </source>
</evidence>
<reference evidence="2" key="1">
    <citation type="submission" date="2023-01" db="EMBL/GenBank/DDBJ databases">
        <title>Genome assembly of the deep-sea coral Lophelia pertusa.</title>
        <authorList>
            <person name="Herrera S."/>
            <person name="Cordes E."/>
        </authorList>
    </citation>
    <scope>NUCLEOTIDE SEQUENCE</scope>
    <source>
        <strain evidence="2">USNM1676648</strain>
        <tissue evidence="2">Polyp</tissue>
    </source>
</reference>
<feature type="region of interest" description="Disordered" evidence="1">
    <location>
        <begin position="1"/>
        <end position="27"/>
    </location>
</feature>
<comment type="caution">
    <text evidence="2">The sequence shown here is derived from an EMBL/GenBank/DDBJ whole genome shotgun (WGS) entry which is preliminary data.</text>
</comment>
<feature type="region of interest" description="Disordered" evidence="1">
    <location>
        <begin position="70"/>
        <end position="90"/>
    </location>
</feature>
<dbReference type="AlphaFoldDB" id="A0A9W9YH83"/>
<dbReference type="Proteomes" id="UP001163046">
    <property type="component" value="Unassembled WGS sequence"/>
</dbReference>
<gene>
    <name evidence="2" type="ORF">OS493_039365</name>
</gene>
<feature type="non-terminal residue" evidence="2">
    <location>
        <position position="90"/>
    </location>
</feature>